<accession>A0A895YCU0</accession>
<sequence length="88" mass="9650">MSTTREDDMDEQQALEIVTRMVARGRGVDARALTPQTDLKEDLGFDSLDASELFASLHGELGTGVDLPDLTELRTIEDIARCIAKQEG</sequence>
<dbReference type="KEGG" id="nhy:JQS43_21050"/>
<evidence type="ECO:0000259" key="1">
    <source>
        <dbReference type="PROSITE" id="PS50075"/>
    </source>
</evidence>
<dbReference type="InterPro" id="IPR009081">
    <property type="entry name" value="PP-bd_ACP"/>
</dbReference>
<name>A0A895YCU0_9ACTN</name>
<dbReference type="Gene3D" id="1.10.1200.10">
    <property type="entry name" value="ACP-like"/>
    <property type="match status" value="1"/>
</dbReference>
<organism evidence="2 3">
    <name type="scientific">Natronosporangium hydrolyticum</name>
    <dbReference type="NCBI Taxonomy" id="2811111"/>
    <lineage>
        <taxon>Bacteria</taxon>
        <taxon>Bacillati</taxon>
        <taxon>Actinomycetota</taxon>
        <taxon>Actinomycetes</taxon>
        <taxon>Micromonosporales</taxon>
        <taxon>Micromonosporaceae</taxon>
        <taxon>Natronosporangium</taxon>
    </lineage>
</organism>
<reference evidence="2" key="1">
    <citation type="submission" date="2021-02" db="EMBL/GenBank/DDBJ databases">
        <title>Natrosporangium hydrolyticum gen. nov., sp. nov, a haloalkaliphilic actinobacterium from a soda solonchak soil.</title>
        <authorList>
            <person name="Sorokin D.Y."/>
            <person name="Khijniak T.V."/>
            <person name="Zakharycheva A.P."/>
            <person name="Boueva O.V."/>
            <person name="Ariskina E.V."/>
            <person name="Hahnke R.L."/>
            <person name="Bunk B."/>
            <person name="Sproer C."/>
            <person name="Schumann P."/>
            <person name="Evtushenko L.I."/>
            <person name="Kublanov I.V."/>
        </authorList>
    </citation>
    <scope>NUCLEOTIDE SEQUENCE</scope>
    <source>
        <strain evidence="2">DSM 106523</strain>
    </source>
</reference>
<dbReference type="AlphaFoldDB" id="A0A895YCU0"/>
<dbReference type="PROSITE" id="PS50075">
    <property type="entry name" value="CARRIER"/>
    <property type="match status" value="1"/>
</dbReference>
<dbReference type="Pfam" id="PF00550">
    <property type="entry name" value="PP-binding"/>
    <property type="match status" value="1"/>
</dbReference>
<dbReference type="Proteomes" id="UP000662857">
    <property type="component" value="Chromosome"/>
</dbReference>
<gene>
    <name evidence="2" type="ORF">JQS43_21050</name>
</gene>
<evidence type="ECO:0000313" key="2">
    <source>
        <dbReference type="EMBL" id="QSB14002.1"/>
    </source>
</evidence>
<keyword evidence="3" id="KW-1185">Reference proteome</keyword>
<feature type="domain" description="Carrier" evidence="1">
    <location>
        <begin position="9"/>
        <end position="87"/>
    </location>
</feature>
<protein>
    <submittedName>
        <fullName evidence="2">Acyl carrier protein</fullName>
    </submittedName>
</protein>
<dbReference type="RefSeq" id="WP_239676119.1">
    <property type="nucleotide sequence ID" value="NZ_CP070499.1"/>
</dbReference>
<dbReference type="InterPro" id="IPR036736">
    <property type="entry name" value="ACP-like_sf"/>
</dbReference>
<proteinExistence type="predicted"/>
<evidence type="ECO:0000313" key="3">
    <source>
        <dbReference type="Proteomes" id="UP000662857"/>
    </source>
</evidence>
<dbReference type="EMBL" id="CP070499">
    <property type="protein sequence ID" value="QSB14002.1"/>
    <property type="molecule type" value="Genomic_DNA"/>
</dbReference>
<dbReference type="SUPFAM" id="SSF47336">
    <property type="entry name" value="ACP-like"/>
    <property type="match status" value="1"/>
</dbReference>